<sequence>MGKATMALVAVAEAGAVDQEVDLEEAMHVMQQPPQLKIQGSSPPWVANEAVCAIVVTSVFPSTGILCDLIMTFGSKLYQKALNFHKTMF</sequence>
<protein>
    <submittedName>
        <fullName evidence="1">Plasminogen activator inhibitor 1 RNA-binding protein-like</fullName>
    </submittedName>
</protein>
<reference evidence="1" key="1">
    <citation type="submission" date="2018-02" db="EMBL/GenBank/DDBJ databases">
        <title>Rhizophora mucronata_Transcriptome.</title>
        <authorList>
            <person name="Meera S.P."/>
            <person name="Sreeshan A."/>
            <person name="Augustine A."/>
        </authorList>
    </citation>
    <scope>NUCLEOTIDE SEQUENCE</scope>
    <source>
        <tissue evidence="1">Leaf</tissue>
    </source>
</reference>
<name>A0A2P2L2Q9_RHIMU</name>
<dbReference type="EMBL" id="GGEC01031746">
    <property type="protein sequence ID" value="MBX12230.1"/>
    <property type="molecule type" value="Transcribed_RNA"/>
</dbReference>
<organism evidence="1">
    <name type="scientific">Rhizophora mucronata</name>
    <name type="common">Asiatic mangrove</name>
    <dbReference type="NCBI Taxonomy" id="61149"/>
    <lineage>
        <taxon>Eukaryota</taxon>
        <taxon>Viridiplantae</taxon>
        <taxon>Streptophyta</taxon>
        <taxon>Embryophyta</taxon>
        <taxon>Tracheophyta</taxon>
        <taxon>Spermatophyta</taxon>
        <taxon>Magnoliopsida</taxon>
        <taxon>eudicotyledons</taxon>
        <taxon>Gunneridae</taxon>
        <taxon>Pentapetalae</taxon>
        <taxon>rosids</taxon>
        <taxon>fabids</taxon>
        <taxon>Malpighiales</taxon>
        <taxon>Rhizophoraceae</taxon>
        <taxon>Rhizophora</taxon>
    </lineage>
</organism>
<evidence type="ECO:0000313" key="1">
    <source>
        <dbReference type="EMBL" id="MBX12228.1"/>
    </source>
</evidence>
<dbReference type="AlphaFoldDB" id="A0A2P2L2Q9"/>
<accession>A0A2P2L2Q9</accession>
<dbReference type="EMBL" id="GGEC01031744">
    <property type="protein sequence ID" value="MBX12228.1"/>
    <property type="molecule type" value="Transcribed_RNA"/>
</dbReference>
<proteinExistence type="predicted"/>